<accession>A0AAV4ZI77</accession>
<protein>
    <recommendedName>
        <fullName evidence="5">Periplasmic heavy metal sensor</fullName>
    </recommendedName>
</protein>
<sequence length="156" mass="17381">MSRTAKPPTAAEHARTQRLRAFGSLVMFACLGILGLVLVSVGGAWLWYASKGKVSDLALMAKHGTLNTPKDSLGDAYEDFFDTPGKLDKERAEEERERIKADAVRQLREEIRKQDPRVAHIQALRERIEKWKAERASQGDEGGVTFRKIEGGFGGR</sequence>
<keyword evidence="2" id="KW-0812">Transmembrane</keyword>
<reference evidence="3" key="1">
    <citation type="journal article" date="2016" name="Front. Microbiol.">
        <title>Genome Sequence of the Piezophilic, Mesophilic Sulfate-Reducing Bacterium Desulfovibrio indicus J2T.</title>
        <authorList>
            <person name="Cao J."/>
            <person name="Maignien L."/>
            <person name="Shao Z."/>
            <person name="Alain K."/>
            <person name="Jebbar M."/>
        </authorList>
    </citation>
    <scope>NUCLEOTIDE SEQUENCE</scope>
    <source>
        <strain evidence="3">DSM 16372</strain>
    </source>
</reference>
<reference evidence="3" key="2">
    <citation type="submission" date="2021-08" db="EMBL/GenBank/DDBJ databases">
        <authorList>
            <person name="Tani A."/>
            <person name="Ola A."/>
            <person name="Ogura Y."/>
            <person name="Katsura K."/>
            <person name="Hayashi T."/>
        </authorList>
    </citation>
    <scope>NUCLEOTIDE SEQUENCE</scope>
    <source>
        <strain evidence="3">DSM 16372</strain>
    </source>
</reference>
<comment type="caution">
    <text evidence="3">The sequence shown here is derived from an EMBL/GenBank/DDBJ whole genome shotgun (WGS) entry which is preliminary data.</text>
</comment>
<evidence type="ECO:0000256" key="2">
    <source>
        <dbReference type="SAM" id="Phobius"/>
    </source>
</evidence>
<name>A0AAV4ZI77_9HYPH</name>
<dbReference type="Proteomes" id="UP001055247">
    <property type="component" value="Unassembled WGS sequence"/>
</dbReference>
<evidence type="ECO:0000256" key="1">
    <source>
        <dbReference type="SAM" id="Coils"/>
    </source>
</evidence>
<feature type="coiled-coil region" evidence="1">
    <location>
        <begin position="89"/>
        <end position="141"/>
    </location>
</feature>
<feature type="transmembrane region" description="Helical" evidence="2">
    <location>
        <begin position="21"/>
        <end position="48"/>
    </location>
</feature>
<keyword evidence="2" id="KW-0472">Membrane</keyword>
<organism evidence="3 4">
    <name type="scientific">Methylobacterium hispanicum</name>
    <dbReference type="NCBI Taxonomy" id="270350"/>
    <lineage>
        <taxon>Bacteria</taxon>
        <taxon>Pseudomonadati</taxon>
        <taxon>Pseudomonadota</taxon>
        <taxon>Alphaproteobacteria</taxon>
        <taxon>Hyphomicrobiales</taxon>
        <taxon>Methylobacteriaceae</taxon>
        <taxon>Methylobacterium</taxon>
    </lineage>
</organism>
<keyword evidence="4" id="KW-1185">Reference proteome</keyword>
<gene>
    <name evidence="3" type="ORF">BHAOGJBA_1301</name>
</gene>
<dbReference type="EMBL" id="BPQO01000004">
    <property type="protein sequence ID" value="GJD87796.1"/>
    <property type="molecule type" value="Genomic_DNA"/>
</dbReference>
<evidence type="ECO:0000313" key="4">
    <source>
        <dbReference type="Proteomes" id="UP001055247"/>
    </source>
</evidence>
<proteinExistence type="predicted"/>
<keyword evidence="1" id="KW-0175">Coiled coil</keyword>
<evidence type="ECO:0008006" key="5">
    <source>
        <dbReference type="Google" id="ProtNLM"/>
    </source>
</evidence>
<evidence type="ECO:0000313" key="3">
    <source>
        <dbReference type="EMBL" id="GJD87796.1"/>
    </source>
</evidence>
<dbReference type="AlphaFoldDB" id="A0AAV4ZI77"/>
<keyword evidence="2" id="KW-1133">Transmembrane helix</keyword>